<proteinExistence type="predicted"/>
<keyword evidence="3" id="KW-1185">Reference proteome</keyword>
<feature type="compositionally biased region" description="Polar residues" evidence="1">
    <location>
        <begin position="23"/>
        <end position="35"/>
    </location>
</feature>
<dbReference type="Proteomes" id="UP000275078">
    <property type="component" value="Unassembled WGS sequence"/>
</dbReference>
<protein>
    <submittedName>
        <fullName evidence="2">Uncharacterized protein</fullName>
    </submittedName>
</protein>
<organism evidence="2 3">
    <name type="scientific">Ascobolus immersus RN42</name>
    <dbReference type="NCBI Taxonomy" id="1160509"/>
    <lineage>
        <taxon>Eukaryota</taxon>
        <taxon>Fungi</taxon>
        <taxon>Dikarya</taxon>
        <taxon>Ascomycota</taxon>
        <taxon>Pezizomycotina</taxon>
        <taxon>Pezizomycetes</taxon>
        <taxon>Pezizales</taxon>
        <taxon>Ascobolaceae</taxon>
        <taxon>Ascobolus</taxon>
    </lineage>
</organism>
<evidence type="ECO:0000313" key="2">
    <source>
        <dbReference type="EMBL" id="RPA83156.1"/>
    </source>
</evidence>
<dbReference type="AlphaFoldDB" id="A0A3N4ICG2"/>
<feature type="region of interest" description="Disordered" evidence="1">
    <location>
        <begin position="1"/>
        <end position="45"/>
    </location>
</feature>
<sequence>MEEGHDIKPTTSLKDGRSPYQPGRTSGSTPSNADTGPSEIMPMMATPVGPLSHIESEAVQNCGFGPNPNFFQTHAVHRDGSGGVSSHLPSLGNMATTMSYHQTPPQQQLQLQAGSGLPLRSAELIWINRYQAIAVPIWVSSNRVIATHVAQDLGPSDCPCHGSGQPTNTVDNPLGLLSPFRRDSNGMHMLNAQRYPLALDVLIEALDQPNCHPHPHCPVRLKMIHDHEAYWSGQMSVRSSRH</sequence>
<dbReference type="EMBL" id="ML119666">
    <property type="protein sequence ID" value="RPA83156.1"/>
    <property type="molecule type" value="Genomic_DNA"/>
</dbReference>
<accession>A0A3N4ICG2</accession>
<reference evidence="2 3" key="1">
    <citation type="journal article" date="2018" name="Nat. Ecol. Evol.">
        <title>Pezizomycetes genomes reveal the molecular basis of ectomycorrhizal truffle lifestyle.</title>
        <authorList>
            <person name="Murat C."/>
            <person name="Payen T."/>
            <person name="Noel B."/>
            <person name="Kuo A."/>
            <person name="Morin E."/>
            <person name="Chen J."/>
            <person name="Kohler A."/>
            <person name="Krizsan K."/>
            <person name="Balestrini R."/>
            <person name="Da Silva C."/>
            <person name="Montanini B."/>
            <person name="Hainaut M."/>
            <person name="Levati E."/>
            <person name="Barry K.W."/>
            <person name="Belfiori B."/>
            <person name="Cichocki N."/>
            <person name="Clum A."/>
            <person name="Dockter R.B."/>
            <person name="Fauchery L."/>
            <person name="Guy J."/>
            <person name="Iotti M."/>
            <person name="Le Tacon F."/>
            <person name="Lindquist E.A."/>
            <person name="Lipzen A."/>
            <person name="Malagnac F."/>
            <person name="Mello A."/>
            <person name="Molinier V."/>
            <person name="Miyauchi S."/>
            <person name="Poulain J."/>
            <person name="Riccioni C."/>
            <person name="Rubini A."/>
            <person name="Sitrit Y."/>
            <person name="Splivallo R."/>
            <person name="Traeger S."/>
            <person name="Wang M."/>
            <person name="Zifcakova L."/>
            <person name="Wipf D."/>
            <person name="Zambonelli A."/>
            <person name="Paolocci F."/>
            <person name="Nowrousian M."/>
            <person name="Ottonello S."/>
            <person name="Baldrian P."/>
            <person name="Spatafora J.W."/>
            <person name="Henrissat B."/>
            <person name="Nagy L.G."/>
            <person name="Aury J.M."/>
            <person name="Wincker P."/>
            <person name="Grigoriev I.V."/>
            <person name="Bonfante P."/>
            <person name="Martin F.M."/>
        </authorList>
    </citation>
    <scope>NUCLEOTIDE SEQUENCE [LARGE SCALE GENOMIC DNA]</scope>
    <source>
        <strain evidence="2 3">RN42</strain>
    </source>
</reference>
<evidence type="ECO:0000256" key="1">
    <source>
        <dbReference type="SAM" id="MobiDB-lite"/>
    </source>
</evidence>
<gene>
    <name evidence="2" type="ORF">BJ508DRAFT_304896</name>
</gene>
<evidence type="ECO:0000313" key="3">
    <source>
        <dbReference type="Proteomes" id="UP000275078"/>
    </source>
</evidence>
<name>A0A3N4ICG2_ASCIM</name>